<reference evidence="3" key="1">
    <citation type="journal article" date="2018" name="Nat. Microbiol.">
        <title>Leveraging single-cell genomics to expand the fungal tree of life.</title>
        <authorList>
            <person name="Ahrendt S.R."/>
            <person name="Quandt C.A."/>
            <person name="Ciobanu D."/>
            <person name="Clum A."/>
            <person name="Salamov A."/>
            <person name="Andreopoulos B."/>
            <person name="Cheng J.F."/>
            <person name="Woyke T."/>
            <person name="Pelin A."/>
            <person name="Henrissat B."/>
            <person name="Reynolds N.K."/>
            <person name="Benny G.L."/>
            <person name="Smith M.E."/>
            <person name="James T.Y."/>
            <person name="Grigoriev I.V."/>
        </authorList>
    </citation>
    <scope>NUCLEOTIDE SEQUENCE [LARGE SCALE GENOMIC DNA]</scope>
</reference>
<gene>
    <name evidence="2" type="ORF">BDK51DRAFT_34886</name>
</gene>
<evidence type="ECO:0000313" key="2">
    <source>
        <dbReference type="EMBL" id="RKO94727.1"/>
    </source>
</evidence>
<keyword evidence="3" id="KW-1185">Reference proteome</keyword>
<protein>
    <submittedName>
        <fullName evidence="2">Uncharacterized protein</fullName>
    </submittedName>
</protein>
<evidence type="ECO:0000256" key="1">
    <source>
        <dbReference type="SAM" id="MobiDB-lite"/>
    </source>
</evidence>
<feature type="compositionally biased region" description="Low complexity" evidence="1">
    <location>
        <begin position="39"/>
        <end position="52"/>
    </location>
</feature>
<feature type="compositionally biased region" description="Polar residues" evidence="1">
    <location>
        <begin position="60"/>
        <end position="74"/>
    </location>
</feature>
<evidence type="ECO:0000313" key="3">
    <source>
        <dbReference type="Proteomes" id="UP000269721"/>
    </source>
</evidence>
<feature type="compositionally biased region" description="Pro residues" evidence="1">
    <location>
        <begin position="1"/>
        <end position="10"/>
    </location>
</feature>
<name>A0A4V1ISU0_9FUNG</name>
<feature type="region of interest" description="Disordered" evidence="1">
    <location>
        <begin position="1"/>
        <end position="74"/>
    </location>
</feature>
<organism evidence="2 3">
    <name type="scientific">Blyttiomyces helicus</name>
    <dbReference type="NCBI Taxonomy" id="388810"/>
    <lineage>
        <taxon>Eukaryota</taxon>
        <taxon>Fungi</taxon>
        <taxon>Fungi incertae sedis</taxon>
        <taxon>Chytridiomycota</taxon>
        <taxon>Chytridiomycota incertae sedis</taxon>
        <taxon>Chytridiomycetes</taxon>
        <taxon>Chytridiomycetes incertae sedis</taxon>
        <taxon>Blyttiomyces</taxon>
    </lineage>
</organism>
<feature type="region of interest" description="Disordered" evidence="1">
    <location>
        <begin position="140"/>
        <end position="162"/>
    </location>
</feature>
<proteinExistence type="predicted"/>
<sequence>MSRPTHPPSPLSDHHLHHANPHHPAVDSHPAGAGVTSWPLPRSARPPTSPRAHLLDPSPRSGTTPARPTGTRFVQTTDSATLLGIVELRFHPLPYPNATGEWGELVIEKRIAPEWGSQGSGTECAKAILVHASAGMPAGRMAPASRVSADVPESCARWTARS</sequence>
<accession>A0A4V1ISU0</accession>
<dbReference type="Proteomes" id="UP000269721">
    <property type="component" value="Unassembled WGS sequence"/>
</dbReference>
<dbReference type="AlphaFoldDB" id="A0A4V1ISU0"/>
<dbReference type="EMBL" id="KZ993832">
    <property type="protein sequence ID" value="RKO94727.1"/>
    <property type="molecule type" value="Genomic_DNA"/>
</dbReference>